<keyword evidence="4" id="KW-1185">Reference proteome</keyword>
<keyword evidence="1" id="KW-0812">Transmembrane</keyword>
<keyword evidence="1" id="KW-1133">Transmembrane helix</keyword>
<dbReference type="EMBL" id="JAIBOA010000005">
    <property type="protein sequence ID" value="MBW8482765.1"/>
    <property type="molecule type" value="Genomic_DNA"/>
</dbReference>
<feature type="transmembrane region" description="Helical" evidence="1">
    <location>
        <begin position="59"/>
        <end position="76"/>
    </location>
</feature>
<dbReference type="CDD" id="cd03506">
    <property type="entry name" value="Delta6-FADS-like"/>
    <property type="match status" value="1"/>
</dbReference>
<feature type="transmembrane region" description="Helical" evidence="1">
    <location>
        <begin position="20"/>
        <end position="39"/>
    </location>
</feature>
<dbReference type="InterPro" id="IPR012171">
    <property type="entry name" value="Fatty_acid_desaturase"/>
</dbReference>
<evidence type="ECO:0000313" key="4">
    <source>
        <dbReference type="Proteomes" id="UP000774570"/>
    </source>
</evidence>
<evidence type="ECO:0000256" key="1">
    <source>
        <dbReference type="SAM" id="Phobius"/>
    </source>
</evidence>
<dbReference type="PANTHER" id="PTHR19353">
    <property type="entry name" value="FATTY ACID DESATURASE 2"/>
    <property type="match status" value="1"/>
</dbReference>
<evidence type="ECO:0000313" key="3">
    <source>
        <dbReference type="EMBL" id="MBW8482765.1"/>
    </source>
</evidence>
<dbReference type="PANTHER" id="PTHR19353:SF19">
    <property type="entry name" value="DELTA(5) FATTY ACID DESATURASE C-RELATED"/>
    <property type="match status" value="1"/>
</dbReference>
<accession>A0ABS7FQT6</accession>
<keyword evidence="1" id="KW-0472">Membrane</keyword>
<protein>
    <submittedName>
        <fullName evidence="3">Acyl-CoA desaturase</fullName>
    </submittedName>
</protein>
<feature type="domain" description="Fatty acid desaturase" evidence="2">
    <location>
        <begin position="21"/>
        <end position="280"/>
    </location>
</feature>
<reference evidence="3 4" key="1">
    <citation type="submission" date="2021-07" db="EMBL/GenBank/DDBJ databases">
        <title>Actinomadura sp. PM05-2 isolated from lichen.</title>
        <authorList>
            <person name="Somphong A."/>
            <person name="Phongsopitanun W."/>
            <person name="Tanasupawat S."/>
            <person name="Peongsungnone V."/>
        </authorList>
    </citation>
    <scope>NUCLEOTIDE SEQUENCE [LARGE SCALE GENOMIC DNA]</scope>
    <source>
        <strain evidence="3 4">PM05-2</strain>
    </source>
</reference>
<name>A0ABS7FQT6_9ACTN</name>
<feature type="transmembrane region" description="Helical" evidence="1">
    <location>
        <begin position="157"/>
        <end position="177"/>
    </location>
</feature>
<dbReference type="Pfam" id="PF00487">
    <property type="entry name" value="FA_desaturase"/>
    <property type="match status" value="1"/>
</dbReference>
<dbReference type="InterPro" id="IPR005804">
    <property type="entry name" value="FA_desaturase_dom"/>
</dbReference>
<organism evidence="3 4">
    <name type="scientific">Actinomadura parmotrematis</name>
    <dbReference type="NCBI Taxonomy" id="2864039"/>
    <lineage>
        <taxon>Bacteria</taxon>
        <taxon>Bacillati</taxon>
        <taxon>Actinomycetota</taxon>
        <taxon>Actinomycetes</taxon>
        <taxon>Streptosporangiales</taxon>
        <taxon>Thermomonosporaceae</taxon>
        <taxon>Actinomadura</taxon>
    </lineage>
</organism>
<gene>
    <name evidence="3" type="ORF">K1Y72_10330</name>
</gene>
<evidence type="ECO:0000259" key="2">
    <source>
        <dbReference type="Pfam" id="PF00487"/>
    </source>
</evidence>
<proteinExistence type="predicted"/>
<feature type="transmembrane region" description="Helical" evidence="1">
    <location>
        <begin position="125"/>
        <end position="145"/>
    </location>
</feature>
<comment type="caution">
    <text evidence="3">The sequence shown here is derived from an EMBL/GenBank/DDBJ whole genome shotgun (WGS) entry which is preliminary data.</text>
</comment>
<sequence>MVGNVAATAGWWGVVWWWGWSWWVVLVGVPLAVVSARTAFLGHDAGHRQIAGSARVNRWWGLAFGNAMLGMGYGWWNDKHNRHHAHPNEVGRDPDVGEGVLAWTRSQAAGRRGAAAWVVAHQAALFFPLLLLEGVNLRVGSVLFLRGRPLRTRVVEGGLLAVHAVGYAALVLVLVLVGPVKGAVLVAVHQGLFGLHLGSAFAHNHKGMAMPAPGERWDHLRRQVLTSRNVRGGLVTDWLLGGLNYQVEHHLFPSVPRCSLRRVQPLVRAHCARVGLPYCEAGAVESYRAALAHMHGVGAELRA</sequence>
<dbReference type="Proteomes" id="UP000774570">
    <property type="component" value="Unassembled WGS sequence"/>
</dbReference>